<evidence type="ECO:0000313" key="2">
    <source>
        <dbReference type="EMBL" id="MDP9651822.1"/>
    </source>
</evidence>
<evidence type="ECO:0000313" key="3">
    <source>
        <dbReference type="Proteomes" id="UP001229486"/>
    </source>
</evidence>
<dbReference type="RefSeq" id="WP_392396356.1">
    <property type="nucleotide sequence ID" value="NZ_JAURTK010000033.1"/>
</dbReference>
<dbReference type="EMBL" id="JAURTK010000033">
    <property type="protein sequence ID" value="MDP9651822.1"/>
    <property type="molecule type" value="Genomic_DNA"/>
</dbReference>
<comment type="caution">
    <text evidence="2">The sequence shown here is derived from an EMBL/GenBank/DDBJ whole genome shotgun (WGS) entry which is preliminary data.</text>
</comment>
<organism evidence="2 3">
    <name type="scientific">Paraburkholderia caledonica</name>
    <dbReference type="NCBI Taxonomy" id="134536"/>
    <lineage>
        <taxon>Bacteria</taxon>
        <taxon>Pseudomonadati</taxon>
        <taxon>Pseudomonadota</taxon>
        <taxon>Betaproteobacteria</taxon>
        <taxon>Burkholderiales</taxon>
        <taxon>Burkholderiaceae</taxon>
        <taxon>Paraburkholderia</taxon>
    </lineage>
</organism>
<protein>
    <recommendedName>
        <fullName evidence="4">Transposase</fullName>
    </recommendedName>
</protein>
<name>A0AB73IR37_9BURK</name>
<accession>A0AB73IR37</accession>
<reference evidence="2" key="1">
    <citation type="submission" date="2023-07" db="EMBL/GenBank/DDBJ databases">
        <title>Sorghum-associated microbial communities from plants grown in Nebraska, USA.</title>
        <authorList>
            <person name="Schachtman D."/>
        </authorList>
    </citation>
    <scope>NUCLEOTIDE SEQUENCE</scope>
    <source>
        <strain evidence="2">DS1061</strain>
    </source>
</reference>
<sequence>MTGLHGVTFVDEHAKHRADSGRKYFSRAVVDHDAALHLFFPRVLAENDKQHDRNRNCKKNNAPGKATRRTGQHDLTEPLMLTIFERSRPEQQRALTLLLRRLRLFLGMLSARNG</sequence>
<evidence type="ECO:0008006" key="4">
    <source>
        <dbReference type="Google" id="ProtNLM"/>
    </source>
</evidence>
<feature type="region of interest" description="Disordered" evidence="1">
    <location>
        <begin position="49"/>
        <end position="73"/>
    </location>
</feature>
<proteinExistence type="predicted"/>
<evidence type="ECO:0000256" key="1">
    <source>
        <dbReference type="SAM" id="MobiDB-lite"/>
    </source>
</evidence>
<gene>
    <name evidence="2" type="ORF">J2793_007297</name>
</gene>
<dbReference type="Proteomes" id="UP001229486">
    <property type="component" value="Unassembled WGS sequence"/>
</dbReference>
<dbReference type="AlphaFoldDB" id="A0AB73IR37"/>